<dbReference type="Proteomes" id="UP001437256">
    <property type="component" value="Unassembled WGS sequence"/>
</dbReference>
<proteinExistence type="predicted"/>
<accession>A0ABR2ZFA5</accession>
<dbReference type="SUPFAM" id="SSF52047">
    <property type="entry name" value="RNI-like"/>
    <property type="match status" value="1"/>
</dbReference>
<keyword evidence="2" id="KW-1185">Reference proteome</keyword>
<evidence type="ECO:0000313" key="2">
    <source>
        <dbReference type="Proteomes" id="UP001437256"/>
    </source>
</evidence>
<name>A0ABR2ZFA5_9AGAR</name>
<evidence type="ECO:0000313" key="1">
    <source>
        <dbReference type="EMBL" id="KAL0059899.1"/>
    </source>
</evidence>
<comment type="caution">
    <text evidence="1">The sequence shown here is derived from an EMBL/GenBank/DDBJ whole genome shotgun (WGS) entry which is preliminary data.</text>
</comment>
<organism evidence="1 2">
    <name type="scientific">Marasmius tenuissimus</name>
    <dbReference type="NCBI Taxonomy" id="585030"/>
    <lineage>
        <taxon>Eukaryota</taxon>
        <taxon>Fungi</taxon>
        <taxon>Dikarya</taxon>
        <taxon>Basidiomycota</taxon>
        <taxon>Agaricomycotina</taxon>
        <taxon>Agaricomycetes</taxon>
        <taxon>Agaricomycetidae</taxon>
        <taxon>Agaricales</taxon>
        <taxon>Marasmiineae</taxon>
        <taxon>Marasmiaceae</taxon>
        <taxon>Marasmius</taxon>
    </lineage>
</organism>
<reference evidence="1 2" key="1">
    <citation type="submission" date="2024-05" db="EMBL/GenBank/DDBJ databases">
        <title>A draft genome resource for the thread blight pathogen Marasmius tenuissimus strain MS-2.</title>
        <authorList>
            <person name="Yulfo-Soto G.E."/>
            <person name="Baruah I.K."/>
            <person name="Amoako-Attah I."/>
            <person name="Bukari Y."/>
            <person name="Meinhardt L.W."/>
            <person name="Bailey B.A."/>
            <person name="Cohen S.P."/>
        </authorList>
    </citation>
    <scope>NUCLEOTIDE SEQUENCE [LARGE SCALE GENOMIC DNA]</scope>
    <source>
        <strain evidence="1 2">MS-2</strain>
    </source>
</reference>
<evidence type="ECO:0008006" key="3">
    <source>
        <dbReference type="Google" id="ProtNLM"/>
    </source>
</evidence>
<sequence length="447" mass="51309">MPPHLENLPTELLATIFGLLPQDGSRLALASTSTHLRDVLAPHIFRAVKLISSTQEQHKFEQLVNKYSPAITYLHFVVSMPHGVPEVDILATPTDHRVHEQDIPISTEGNTDTGAGNQSLMTDFACDALTGRLLPKVTTLCLSFDFDFDYDGEKPGEGSNVWDDPSSIAVEFSTSIWIFTDEEAAEDVPMKEAKYPWRALDVETTTFDSDDWRSFLGRLDTLELSIWGDSSELGLHALEGHTNFGCKLGKYFFQHLTKVQQLLLVAYPDCPFGRDFGDNLVQDVFLDWALSKEHLPHLRLLELRNVFVNKKLADFILNRSATLHHVRLHDCHCESDVNFPNTEMFSWAMFFTHLDHNKTQLKELHVTYEQGDAAMLHDSEENQLRKENEEDMVFSYGYMYANTEYGFMLDDEAIREKYEERMDLVAYRRLMDTTRQNRGNASREWEV</sequence>
<gene>
    <name evidence="1" type="ORF">AAF712_013314</name>
</gene>
<protein>
    <recommendedName>
        <fullName evidence="3">F-box domain-containing protein</fullName>
    </recommendedName>
</protein>
<dbReference type="EMBL" id="JBBXMP010000201">
    <property type="protein sequence ID" value="KAL0059899.1"/>
    <property type="molecule type" value="Genomic_DNA"/>
</dbReference>